<protein>
    <submittedName>
        <fullName evidence="1">Uncharacterized protein</fullName>
    </submittedName>
</protein>
<dbReference type="EMBL" id="CM055094">
    <property type="protein sequence ID" value="KAJ7562485.1"/>
    <property type="molecule type" value="Genomic_DNA"/>
</dbReference>
<evidence type="ECO:0000313" key="1">
    <source>
        <dbReference type="EMBL" id="KAJ7562485.1"/>
    </source>
</evidence>
<reference evidence="2" key="1">
    <citation type="journal article" date="2024" name="Proc. Natl. Acad. Sci. U.S.A.">
        <title>Extraordinary preservation of gene collinearity over three hundred million years revealed in homosporous lycophytes.</title>
        <authorList>
            <person name="Li C."/>
            <person name="Wickell D."/>
            <person name="Kuo L.Y."/>
            <person name="Chen X."/>
            <person name="Nie B."/>
            <person name="Liao X."/>
            <person name="Peng D."/>
            <person name="Ji J."/>
            <person name="Jenkins J."/>
            <person name="Williams M."/>
            <person name="Shu S."/>
            <person name="Plott C."/>
            <person name="Barry K."/>
            <person name="Rajasekar S."/>
            <person name="Grimwood J."/>
            <person name="Han X."/>
            <person name="Sun S."/>
            <person name="Hou Z."/>
            <person name="He W."/>
            <person name="Dai G."/>
            <person name="Sun C."/>
            <person name="Schmutz J."/>
            <person name="Leebens-Mack J.H."/>
            <person name="Li F.W."/>
            <person name="Wang L."/>
        </authorList>
    </citation>
    <scope>NUCLEOTIDE SEQUENCE [LARGE SCALE GENOMIC DNA]</scope>
    <source>
        <strain evidence="2">cv. PW_Plant_1</strain>
    </source>
</reference>
<comment type="caution">
    <text evidence="1">The sequence shown here is derived from an EMBL/GenBank/DDBJ whole genome shotgun (WGS) entry which is preliminary data.</text>
</comment>
<keyword evidence="2" id="KW-1185">Reference proteome</keyword>
<proteinExistence type="predicted"/>
<accession>A0ACC2E7M4</accession>
<gene>
    <name evidence="1" type="ORF">O6H91_03G070900</name>
</gene>
<name>A0ACC2E7M4_DIPCM</name>
<dbReference type="Proteomes" id="UP001162992">
    <property type="component" value="Chromosome 3"/>
</dbReference>
<organism evidence="1 2">
    <name type="scientific">Diphasiastrum complanatum</name>
    <name type="common">Issler's clubmoss</name>
    <name type="synonym">Lycopodium complanatum</name>
    <dbReference type="NCBI Taxonomy" id="34168"/>
    <lineage>
        <taxon>Eukaryota</taxon>
        <taxon>Viridiplantae</taxon>
        <taxon>Streptophyta</taxon>
        <taxon>Embryophyta</taxon>
        <taxon>Tracheophyta</taxon>
        <taxon>Lycopodiopsida</taxon>
        <taxon>Lycopodiales</taxon>
        <taxon>Lycopodiaceae</taxon>
        <taxon>Lycopodioideae</taxon>
        <taxon>Diphasiastrum</taxon>
    </lineage>
</organism>
<sequence>MNEGLHKTATADSEMALPSPIKHQPLLDMCIDTSKDLSGGKTSRKASFIWRLLLSMLVVACGLYMCFVKINERNFDRSFIFNNFQQVSTRHPFCSTLPNSSSTGLTQHFPRPRTYQRGDCTCTPVHYFVILSMQRSGSGWFETLLNNHPNINSHGEVFSVKTRRQNFTVISDTLDTVYNLDWSSSSNKNECTVAVGLKWMLNQGAMEYRKEVAEYFRRRGVSVVLLIRRNALRRLISILGNTFDREKPITGTHVSHVHSKAEAEKLAAFKPTLDLKHLAAHLKTIHDINNDALQTFNITRLLVVYYEDLIKKPQRLMKIQEFLGVHPRKLESRQVKIHVGPLSGLIANWREVYQELNATEFRSLLRQDDYYE</sequence>
<evidence type="ECO:0000313" key="2">
    <source>
        <dbReference type="Proteomes" id="UP001162992"/>
    </source>
</evidence>